<dbReference type="Proteomes" id="UP001432292">
    <property type="component" value="Chromosome"/>
</dbReference>
<reference evidence="2" key="2">
    <citation type="submission" date="2022-10" db="EMBL/GenBank/DDBJ databases">
        <title>The complete genomes of actinobacterial strains from the NBC collection.</title>
        <authorList>
            <person name="Joergensen T.S."/>
            <person name="Alvarez Arevalo M."/>
            <person name="Sterndorff E.B."/>
            <person name="Faurdal D."/>
            <person name="Vuksanovic O."/>
            <person name="Mourched A.-S."/>
            <person name="Charusanti P."/>
            <person name="Shaw S."/>
            <person name="Blin K."/>
            <person name="Weber T."/>
        </authorList>
    </citation>
    <scope>NUCLEOTIDE SEQUENCE</scope>
    <source>
        <strain evidence="2">NBC_01256</strain>
    </source>
</reference>
<proteinExistence type="predicted"/>
<evidence type="ECO:0000313" key="2">
    <source>
        <dbReference type="EMBL" id="WUS27651.1"/>
    </source>
</evidence>
<evidence type="ECO:0000313" key="1">
    <source>
        <dbReference type="EMBL" id="GFE07338.1"/>
    </source>
</evidence>
<protein>
    <submittedName>
        <fullName evidence="1">Uncharacterized protein</fullName>
    </submittedName>
</protein>
<dbReference type="Proteomes" id="UP000435837">
    <property type="component" value="Unassembled WGS sequence"/>
</dbReference>
<dbReference type="EMBL" id="CP108473">
    <property type="protein sequence ID" value="WUS27651.1"/>
    <property type="molecule type" value="Genomic_DNA"/>
</dbReference>
<dbReference type="AlphaFoldDB" id="A0A640S8F2"/>
<gene>
    <name evidence="2" type="ORF">OG727_38235</name>
    <name evidence="1" type="ORF">Scani_36060</name>
</gene>
<organism evidence="1 3">
    <name type="scientific">Streptomyces caniferus</name>
    <dbReference type="NCBI Taxonomy" id="285557"/>
    <lineage>
        <taxon>Bacteria</taxon>
        <taxon>Bacillati</taxon>
        <taxon>Actinomycetota</taxon>
        <taxon>Actinomycetes</taxon>
        <taxon>Kitasatosporales</taxon>
        <taxon>Streptomycetaceae</taxon>
        <taxon>Streptomyces</taxon>
    </lineage>
</organism>
<evidence type="ECO:0000313" key="4">
    <source>
        <dbReference type="Proteomes" id="UP001432292"/>
    </source>
</evidence>
<sequence>MDPEIAALAGTAGTTLVTLLATDTWHSVRDRVVALWQRARPDRAPAVAAELDVTREELLGARAAGDEAVEAEMGSEWQGRIRRLLTAHPELAGELRTLLAELAPDTAPAPTITQHATASGQAHVYQAGRDMRISGADGS</sequence>
<reference evidence="1 3" key="1">
    <citation type="submission" date="2019-12" db="EMBL/GenBank/DDBJ databases">
        <title>Whole genome shotgun sequence of Streptomyces caniferus NBRC 15389.</title>
        <authorList>
            <person name="Ichikawa N."/>
            <person name="Kimura A."/>
            <person name="Kitahashi Y."/>
            <person name="Komaki H."/>
            <person name="Tamura T."/>
        </authorList>
    </citation>
    <scope>NUCLEOTIDE SEQUENCE [LARGE SCALE GENOMIC DNA]</scope>
    <source>
        <strain evidence="1 3">NBRC 15389</strain>
    </source>
</reference>
<keyword evidence="4" id="KW-1185">Reference proteome</keyword>
<name>A0A640S8F2_9ACTN</name>
<dbReference type="EMBL" id="BLIN01000005">
    <property type="protein sequence ID" value="GFE07338.1"/>
    <property type="molecule type" value="Genomic_DNA"/>
</dbReference>
<dbReference type="RefSeq" id="WP_159476764.1">
    <property type="nucleotide sequence ID" value="NZ_BAAATH010000005.1"/>
</dbReference>
<accession>A0A640S8F2</accession>
<dbReference type="OrthoDB" id="3383530at2"/>
<evidence type="ECO:0000313" key="3">
    <source>
        <dbReference type="Proteomes" id="UP000435837"/>
    </source>
</evidence>